<dbReference type="Proteomes" id="UP000199227">
    <property type="component" value="Unassembled WGS sequence"/>
</dbReference>
<evidence type="ECO:0000256" key="2">
    <source>
        <dbReference type="ARBA" id="ARBA00012438"/>
    </source>
</evidence>
<dbReference type="InterPro" id="IPR036097">
    <property type="entry name" value="HisK_dim/P_sf"/>
</dbReference>
<dbReference type="InterPro" id="IPR003594">
    <property type="entry name" value="HATPase_dom"/>
</dbReference>
<keyword evidence="4" id="KW-0808">Transferase</keyword>
<dbReference type="GO" id="GO:0016036">
    <property type="term" value="P:cellular response to phosphate starvation"/>
    <property type="evidence" value="ECO:0007669"/>
    <property type="project" value="TreeGrafter"/>
</dbReference>
<dbReference type="InterPro" id="IPR005467">
    <property type="entry name" value="His_kinase_dom"/>
</dbReference>
<accession>A0A1I5TXA4</accession>
<gene>
    <name evidence="9" type="ORF">SAMN05216234_1508</name>
</gene>
<dbReference type="InterPro" id="IPR050351">
    <property type="entry name" value="BphY/WalK/GraS-like"/>
</dbReference>
<keyword evidence="7" id="KW-1133">Transmembrane helix</keyword>
<proteinExistence type="predicted"/>
<evidence type="ECO:0000256" key="6">
    <source>
        <dbReference type="ARBA" id="ARBA00023012"/>
    </source>
</evidence>
<dbReference type="GO" id="GO:0000155">
    <property type="term" value="F:phosphorelay sensor kinase activity"/>
    <property type="evidence" value="ECO:0007669"/>
    <property type="project" value="InterPro"/>
</dbReference>
<dbReference type="SUPFAM" id="SSF55874">
    <property type="entry name" value="ATPase domain of HSP90 chaperone/DNA topoisomerase II/histidine kinase"/>
    <property type="match status" value="1"/>
</dbReference>
<dbReference type="InterPro" id="IPR036890">
    <property type="entry name" value="HATPase_C_sf"/>
</dbReference>
<dbReference type="InterPro" id="IPR003661">
    <property type="entry name" value="HisK_dim/P_dom"/>
</dbReference>
<keyword evidence="10" id="KW-1185">Reference proteome</keyword>
<evidence type="ECO:0000256" key="3">
    <source>
        <dbReference type="ARBA" id="ARBA00022553"/>
    </source>
</evidence>
<name>A0A1I5TXA4_9BACT</name>
<feature type="transmembrane region" description="Helical" evidence="7">
    <location>
        <begin position="145"/>
        <end position="164"/>
    </location>
</feature>
<keyword evidence="7" id="KW-0812">Transmembrane</keyword>
<dbReference type="PANTHER" id="PTHR45453:SF1">
    <property type="entry name" value="PHOSPHATE REGULON SENSOR PROTEIN PHOR"/>
    <property type="match status" value="1"/>
</dbReference>
<dbReference type="PANTHER" id="PTHR45453">
    <property type="entry name" value="PHOSPHATE REGULON SENSOR PROTEIN PHOR"/>
    <property type="match status" value="1"/>
</dbReference>
<dbReference type="InterPro" id="IPR004358">
    <property type="entry name" value="Sig_transdc_His_kin-like_C"/>
</dbReference>
<feature type="transmembrane region" description="Helical" evidence="7">
    <location>
        <begin position="12"/>
        <end position="34"/>
    </location>
</feature>
<sequence length="386" mass="43584">MGLSPSEKSSLFRFMAIYLGTGFIVVVAFSTLFYRIESESIKDNSFAKIRMFAMNISASAIDAQMHGAKFEIPKRKDYEYLLLKQNGEVVGGNISDNVDISKDEYVKNGCAYYIDRSVRGHLGIDYIVVRDCTLQQKIVQSGKNVAIIAVIAYGFLILVGWYLGRLFLKPMREKIDLMDRFIKDSTHELNTPVTTMLLALHKIDKKGCKPVYLRSLQMSVRLIGRIYEDLSFLMLKSQVRDNTQIKSVDLSKKIKESIDFFSILSENKKLEIIYNLETCIIQADPHHIELLIKNIIDNAIKYTNPGGKIEISLKNCELKVSDTGIGISEEKLSVIFNRFHRENSVSGGFGIGLDIVKTICQIYGFTVNVESNLGKGSSFIVKFANF</sequence>
<dbReference type="Gene3D" id="3.30.565.10">
    <property type="entry name" value="Histidine kinase-like ATPase, C-terminal domain"/>
    <property type="match status" value="1"/>
</dbReference>
<dbReference type="AlphaFoldDB" id="A0A1I5TXA4"/>
<dbReference type="STRING" id="223786.SAMN05216234_1508"/>
<dbReference type="GO" id="GO:0004721">
    <property type="term" value="F:phosphoprotein phosphatase activity"/>
    <property type="evidence" value="ECO:0007669"/>
    <property type="project" value="TreeGrafter"/>
</dbReference>
<dbReference type="SUPFAM" id="SSF47384">
    <property type="entry name" value="Homodimeric domain of signal transducing histidine kinase"/>
    <property type="match status" value="1"/>
</dbReference>
<dbReference type="PRINTS" id="PR00344">
    <property type="entry name" value="BCTRLSENSOR"/>
</dbReference>
<evidence type="ECO:0000256" key="4">
    <source>
        <dbReference type="ARBA" id="ARBA00022679"/>
    </source>
</evidence>
<dbReference type="EMBL" id="FOXB01000050">
    <property type="protein sequence ID" value="SFP87710.1"/>
    <property type="molecule type" value="Genomic_DNA"/>
</dbReference>
<evidence type="ECO:0000259" key="8">
    <source>
        <dbReference type="PROSITE" id="PS50109"/>
    </source>
</evidence>
<feature type="domain" description="Histidine kinase" evidence="8">
    <location>
        <begin position="184"/>
        <end position="386"/>
    </location>
</feature>
<dbReference type="EC" id="2.7.13.3" evidence="2"/>
<organism evidence="9 10">
    <name type="scientific">Hydrogenimonas thermophila</name>
    <dbReference type="NCBI Taxonomy" id="223786"/>
    <lineage>
        <taxon>Bacteria</taxon>
        <taxon>Pseudomonadati</taxon>
        <taxon>Campylobacterota</taxon>
        <taxon>Epsilonproteobacteria</taxon>
        <taxon>Campylobacterales</taxon>
        <taxon>Hydrogenimonadaceae</taxon>
        <taxon>Hydrogenimonas</taxon>
    </lineage>
</organism>
<dbReference type="OrthoDB" id="9761634at2"/>
<dbReference type="RefSeq" id="WP_092913959.1">
    <property type="nucleotide sequence ID" value="NZ_FOXB01000050.1"/>
</dbReference>
<keyword evidence="3" id="KW-0597">Phosphoprotein</keyword>
<evidence type="ECO:0000313" key="10">
    <source>
        <dbReference type="Proteomes" id="UP000199227"/>
    </source>
</evidence>
<reference evidence="9 10" key="1">
    <citation type="submission" date="2016-10" db="EMBL/GenBank/DDBJ databases">
        <authorList>
            <person name="de Groot N.N."/>
        </authorList>
    </citation>
    <scope>NUCLEOTIDE SEQUENCE [LARGE SCALE GENOMIC DNA]</scope>
    <source>
        <strain evidence="9 10">EP1-55-1</strain>
    </source>
</reference>
<dbReference type="GO" id="GO:0005886">
    <property type="term" value="C:plasma membrane"/>
    <property type="evidence" value="ECO:0007669"/>
    <property type="project" value="TreeGrafter"/>
</dbReference>
<keyword evidence="6" id="KW-0902">Two-component regulatory system</keyword>
<evidence type="ECO:0000313" key="9">
    <source>
        <dbReference type="EMBL" id="SFP87710.1"/>
    </source>
</evidence>
<comment type="catalytic activity">
    <reaction evidence="1">
        <text>ATP + protein L-histidine = ADP + protein N-phospho-L-histidine.</text>
        <dbReference type="EC" id="2.7.13.3"/>
    </reaction>
</comment>
<dbReference type="CDD" id="cd00082">
    <property type="entry name" value="HisKA"/>
    <property type="match status" value="1"/>
</dbReference>
<protein>
    <recommendedName>
        <fullName evidence="2">histidine kinase</fullName>
        <ecNumber evidence="2">2.7.13.3</ecNumber>
    </recommendedName>
</protein>
<evidence type="ECO:0000256" key="5">
    <source>
        <dbReference type="ARBA" id="ARBA00022777"/>
    </source>
</evidence>
<keyword evidence="7" id="KW-0472">Membrane</keyword>
<keyword evidence="5 9" id="KW-0418">Kinase</keyword>
<dbReference type="PROSITE" id="PS50109">
    <property type="entry name" value="HIS_KIN"/>
    <property type="match status" value="1"/>
</dbReference>
<evidence type="ECO:0000256" key="7">
    <source>
        <dbReference type="SAM" id="Phobius"/>
    </source>
</evidence>
<dbReference type="SMART" id="SM00387">
    <property type="entry name" value="HATPase_c"/>
    <property type="match status" value="1"/>
</dbReference>
<evidence type="ECO:0000256" key="1">
    <source>
        <dbReference type="ARBA" id="ARBA00000085"/>
    </source>
</evidence>
<dbReference type="Pfam" id="PF02518">
    <property type="entry name" value="HATPase_c"/>
    <property type="match status" value="1"/>
</dbReference>